<comment type="caution">
    <text evidence="3">The sequence shown here is derived from an EMBL/GenBank/DDBJ whole genome shotgun (WGS) entry which is preliminary data.</text>
</comment>
<feature type="chain" id="PRO_5004472168" description="CcmD family protein" evidence="2">
    <location>
        <begin position="21"/>
        <end position="70"/>
    </location>
</feature>
<sequence>MRKYFVTATMVLFTAVSSLAQSTSGVEMADELRSSGKIYVVVAVITIILLALIGYLFSIDRKVKKLEKKN</sequence>
<dbReference type="EMBL" id="AQPN01000104">
    <property type="protein sequence ID" value="EOR93799.1"/>
    <property type="molecule type" value="Genomic_DNA"/>
</dbReference>
<dbReference type="Proteomes" id="UP000014174">
    <property type="component" value="Unassembled WGS sequence"/>
</dbReference>
<keyword evidence="4" id="KW-1185">Reference proteome</keyword>
<dbReference type="OrthoDB" id="886941at2"/>
<evidence type="ECO:0000313" key="3">
    <source>
        <dbReference type="EMBL" id="EOR93799.1"/>
    </source>
</evidence>
<dbReference type="PATRIC" id="fig|1150600.3.peg.3012"/>
<dbReference type="eggNOG" id="ENOG50339SI">
    <property type="taxonomic scope" value="Bacteria"/>
</dbReference>
<dbReference type="AlphaFoldDB" id="R9GXV7"/>
<evidence type="ECO:0000256" key="1">
    <source>
        <dbReference type="SAM" id="Phobius"/>
    </source>
</evidence>
<keyword evidence="2" id="KW-0732">Signal</keyword>
<accession>R9GXV7</accession>
<dbReference type="STRING" id="1150600.ADIARSV_3042"/>
<evidence type="ECO:0008006" key="5">
    <source>
        <dbReference type="Google" id="ProtNLM"/>
    </source>
</evidence>
<feature type="signal peptide" evidence="2">
    <location>
        <begin position="1"/>
        <end position="20"/>
    </location>
</feature>
<evidence type="ECO:0000256" key="2">
    <source>
        <dbReference type="SAM" id="SignalP"/>
    </source>
</evidence>
<feature type="transmembrane region" description="Helical" evidence="1">
    <location>
        <begin position="38"/>
        <end position="59"/>
    </location>
</feature>
<dbReference type="Pfam" id="PF20077">
    <property type="entry name" value="CcmD_alt"/>
    <property type="match status" value="1"/>
</dbReference>
<reference evidence="3 4" key="1">
    <citation type="journal article" date="2013" name="Genome Announc.">
        <title>Draft Genome Sequence of Arcticibacter svalbardensis Strain MN12-7T, a Member of the Family Sphingobacteriaceae Isolated from an Arctic Soil Sample.</title>
        <authorList>
            <person name="Shivaji S."/>
            <person name="Ara S."/>
            <person name="Prasad S."/>
            <person name="Manasa B.P."/>
            <person name="Begum Z."/>
            <person name="Singh A."/>
            <person name="Kumar Pinnaka A."/>
        </authorList>
    </citation>
    <scope>NUCLEOTIDE SEQUENCE [LARGE SCALE GENOMIC DNA]</scope>
    <source>
        <strain evidence="3 4">MN12-7</strain>
    </source>
</reference>
<keyword evidence="1" id="KW-0472">Membrane</keyword>
<proteinExistence type="predicted"/>
<keyword evidence="1" id="KW-1133">Transmembrane helix</keyword>
<keyword evidence="1" id="KW-0812">Transmembrane</keyword>
<organism evidence="3 4">
    <name type="scientific">Arcticibacter svalbardensis MN12-7</name>
    <dbReference type="NCBI Taxonomy" id="1150600"/>
    <lineage>
        <taxon>Bacteria</taxon>
        <taxon>Pseudomonadati</taxon>
        <taxon>Bacteroidota</taxon>
        <taxon>Sphingobacteriia</taxon>
        <taxon>Sphingobacteriales</taxon>
        <taxon>Sphingobacteriaceae</taxon>
        <taxon>Arcticibacter</taxon>
    </lineage>
</organism>
<protein>
    <recommendedName>
        <fullName evidence="5">CcmD family protein</fullName>
    </recommendedName>
</protein>
<name>R9GXV7_9SPHI</name>
<dbReference type="RefSeq" id="WP_016196273.1">
    <property type="nucleotide sequence ID" value="NZ_AQPN01000104.1"/>
</dbReference>
<evidence type="ECO:0000313" key="4">
    <source>
        <dbReference type="Proteomes" id="UP000014174"/>
    </source>
</evidence>
<gene>
    <name evidence="3" type="ORF">ADIARSV_3042</name>
</gene>